<comment type="caution">
    <text evidence="2">The sequence shown here is derived from an EMBL/GenBank/DDBJ whole genome shotgun (WGS) entry which is preliminary data.</text>
</comment>
<evidence type="ECO:0000313" key="3">
    <source>
        <dbReference type="Proteomes" id="UP000187203"/>
    </source>
</evidence>
<evidence type="ECO:0000256" key="1">
    <source>
        <dbReference type="SAM" id="MobiDB-lite"/>
    </source>
</evidence>
<keyword evidence="3" id="KW-1185">Reference proteome</keyword>
<feature type="region of interest" description="Disordered" evidence="1">
    <location>
        <begin position="1"/>
        <end position="82"/>
    </location>
</feature>
<dbReference type="Proteomes" id="UP000187203">
    <property type="component" value="Unassembled WGS sequence"/>
</dbReference>
<accession>A0A1R3IUT0</accession>
<gene>
    <name evidence="2" type="ORF">COLO4_21240</name>
</gene>
<protein>
    <submittedName>
        <fullName evidence="2">Uncharacterized protein</fullName>
    </submittedName>
</protein>
<evidence type="ECO:0000313" key="2">
    <source>
        <dbReference type="EMBL" id="OMO86324.1"/>
    </source>
</evidence>
<dbReference type="AlphaFoldDB" id="A0A1R3IUT0"/>
<organism evidence="2 3">
    <name type="scientific">Corchorus olitorius</name>
    <dbReference type="NCBI Taxonomy" id="93759"/>
    <lineage>
        <taxon>Eukaryota</taxon>
        <taxon>Viridiplantae</taxon>
        <taxon>Streptophyta</taxon>
        <taxon>Embryophyta</taxon>
        <taxon>Tracheophyta</taxon>
        <taxon>Spermatophyta</taxon>
        <taxon>Magnoliopsida</taxon>
        <taxon>eudicotyledons</taxon>
        <taxon>Gunneridae</taxon>
        <taxon>Pentapetalae</taxon>
        <taxon>rosids</taxon>
        <taxon>malvids</taxon>
        <taxon>Malvales</taxon>
        <taxon>Malvaceae</taxon>
        <taxon>Grewioideae</taxon>
        <taxon>Apeibeae</taxon>
        <taxon>Corchorus</taxon>
    </lineage>
</organism>
<proteinExistence type="predicted"/>
<name>A0A1R3IUT0_9ROSI</name>
<dbReference type="EMBL" id="AWUE01017593">
    <property type="protein sequence ID" value="OMO86324.1"/>
    <property type="molecule type" value="Genomic_DNA"/>
</dbReference>
<reference evidence="3" key="1">
    <citation type="submission" date="2013-09" db="EMBL/GenBank/DDBJ databases">
        <title>Corchorus olitorius genome sequencing.</title>
        <authorList>
            <person name="Alam M."/>
            <person name="Haque M.S."/>
            <person name="Islam M.S."/>
            <person name="Emdad E.M."/>
            <person name="Islam M.M."/>
            <person name="Ahmed B."/>
            <person name="Halim A."/>
            <person name="Hossen Q.M.M."/>
            <person name="Hossain M.Z."/>
            <person name="Ahmed R."/>
            <person name="Khan M.M."/>
            <person name="Islam R."/>
            <person name="Rashid M.M."/>
            <person name="Khan S.A."/>
            <person name="Rahman M.S."/>
            <person name="Alam M."/>
            <person name="Yahiya A.S."/>
            <person name="Khan M.S."/>
            <person name="Azam M.S."/>
            <person name="Haque T."/>
            <person name="Lashkar M.Z.H."/>
            <person name="Akhand A.I."/>
            <person name="Morshed G."/>
            <person name="Roy S."/>
            <person name="Uddin K.S."/>
            <person name="Rabeya T."/>
            <person name="Hossain A.S."/>
            <person name="Chowdhury A."/>
            <person name="Snigdha A.R."/>
            <person name="Mortoza M.S."/>
            <person name="Matin S.A."/>
            <person name="Hoque S.M.E."/>
            <person name="Islam M.K."/>
            <person name="Roy D.K."/>
            <person name="Haider R."/>
            <person name="Moosa M.M."/>
            <person name="Elias S.M."/>
            <person name="Hasan A.M."/>
            <person name="Jahan S."/>
            <person name="Shafiuddin M."/>
            <person name="Mahmood N."/>
            <person name="Shommy N.S."/>
        </authorList>
    </citation>
    <scope>NUCLEOTIDE SEQUENCE [LARGE SCALE GENOMIC DNA]</scope>
    <source>
        <strain evidence="3">cv. O-4</strain>
    </source>
</reference>
<sequence>MAPALQLPPLIVESRQASSPKPPNLAPLSSNTTDPSLKHLKLNGVGSTRNKIPQVRPFTVKQASRLRRTPPRDYPMKTPQTI</sequence>